<dbReference type="AlphaFoldDB" id="A0A4R2CW14"/>
<sequence length="37" mass="3792">MRHLILVAALALLGACTAGRPANCVVTPADLVECEAK</sequence>
<protein>
    <recommendedName>
        <fullName evidence="4">Lipoprotein</fullName>
    </recommendedName>
</protein>
<evidence type="ECO:0008006" key="4">
    <source>
        <dbReference type="Google" id="ProtNLM"/>
    </source>
</evidence>
<keyword evidence="1" id="KW-0732">Signal</keyword>
<keyword evidence="3" id="KW-1185">Reference proteome</keyword>
<accession>A0A4R2CW14</accession>
<evidence type="ECO:0000313" key="2">
    <source>
        <dbReference type="EMBL" id="TCN45243.1"/>
    </source>
</evidence>
<feature type="signal peptide" evidence="1">
    <location>
        <begin position="1"/>
        <end position="18"/>
    </location>
</feature>
<comment type="caution">
    <text evidence="2">The sequence shown here is derived from an EMBL/GenBank/DDBJ whole genome shotgun (WGS) entry which is preliminary data.</text>
</comment>
<proteinExistence type="predicted"/>
<dbReference type="EMBL" id="SLVX01000007">
    <property type="protein sequence ID" value="TCN45243.1"/>
    <property type="molecule type" value="Genomic_DNA"/>
</dbReference>
<gene>
    <name evidence="2" type="ORF">EV665_10775</name>
</gene>
<dbReference type="Proteomes" id="UP000295351">
    <property type="component" value="Unassembled WGS sequence"/>
</dbReference>
<name>A0A4R2CW14_SHIGR</name>
<organism evidence="2 3">
    <name type="scientific">Shinella granuli</name>
    <dbReference type="NCBI Taxonomy" id="323621"/>
    <lineage>
        <taxon>Bacteria</taxon>
        <taxon>Pseudomonadati</taxon>
        <taxon>Pseudomonadota</taxon>
        <taxon>Alphaproteobacteria</taxon>
        <taxon>Hyphomicrobiales</taxon>
        <taxon>Rhizobiaceae</taxon>
        <taxon>Shinella</taxon>
    </lineage>
</organism>
<feature type="chain" id="PRO_5020760549" description="Lipoprotein" evidence="1">
    <location>
        <begin position="19"/>
        <end position="37"/>
    </location>
</feature>
<dbReference type="PROSITE" id="PS51257">
    <property type="entry name" value="PROKAR_LIPOPROTEIN"/>
    <property type="match status" value="1"/>
</dbReference>
<evidence type="ECO:0000256" key="1">
    <source>
        <dbReference type="SAM" id="SignalP"/>
    </source>
</evidence>
<reference evidence="2 3" key="1">
    <citation type="submission" date="2019-03" db="EMBL/GenBank/DDBJ databases">
        <title>Genomic Encyclopedia of Type Strains, Phase IV (KMG-IV): sequencing the most valuable type-strain genomes for metagenomic binning, comparative biology and taxonomic classification.</title>
        <authorList>
            <person name="Goeker M."/>
        </authorList>
    </citation>
    <scope>NUCLEOTIDE SEQUENCE [LARGE SCALE GENOMIC DNA]</scope>
    <source>
        <strain evidence="2 3">DSM 18401</strain>
    </source>
</reference>
<evidence type="ECO:0000313" key="3">
    <source>
        <dbReference type="Proteomes" id="UP000295351"/>
    </source>
</evidence>